<keyword evidence="5 11" id="KW-0812">Transmembrane</keyword>
<dbReference type="PANTHER" id="PTHR27004">
    <property type="entry name" value="RECEPTOR-LIKE PROTEIN 12 ISOFORM X1"/>
    <property type="match status" value="1"/>
</dbReference>
<evidence type="ECO:0000256" key="6">
    <source>
        <dbReference type="ARBA" id="ARBA00022737"/>
    </source>
</evidence>
<dbReference type="Proteomes" id="UP001472677">
    <property type="component" value="Unassembled WGS sequence"/>
</dbReference>
<keyword evidence="9" id="KW-0675">Receptor</keyword>
<sequence>MKRMTNDDRAKLEHIRGQNNIIRMYYQDYFTTKVPKALKVLNLSHNIFSSEISSAIDNLKDLESLDLSQNKLAGKIPPQLTSLTFLEVLDLSYNQLEGSIPQSNQFNTFSNDSYIGNPKLCGVPLSRKCNEVGLPMPPPPGEDEEDSWLDAMSTWKIALVGYASSLFVGLCIGLDVENDLFNSNYFI</sequence>
<keyword evidence="7 11" id="KW-1133">Transmembrane helix</keyword>
<evidence type="ECO:0000313" key="12">
    <source>
        <dbReference type="EMBL" id="KAK8571660.1"/>
    </source>
</evidence>
<comment type="similarity">
    <text evidence="2">Belongs to the RLP family.</text>
</comment>
<name>A0ABR2F3S6_9ROSI</name>
<dbReference type="InterPro" id="IPR001611">
    <property type="entry name" value="Leu-rich_rpt"/>
</dbReference>
<protein>
    <submittedName>
        <fullName evidence="12">Uncharacterized protein</fullName>
    </submittedName>
</protein>
<comment type="subcellular location">
    <subcellularLocation>
        <location evidence="1">Cell membrane</location>
        <topology evidence="1">Single-pass type I membrane protein</topology>
    </subcellularLocation>
</comment>
<keyword evidence="13" id="KW-1185">Reference proteome</keyword>
<evidence type="ECO:0000256" key="10">
    <source>
        <dbReference type="ARBA" id="ARBA00023180"/>
    </source>
</evidence>
<keyword evidence="8 11" id="KW-0472">Membrane</keyword>
<evidence type="ECO:0000256" key="4">
    <source>
        <dbReference type="ARBA" id="ARBA00022614"/>
    </source>
</evidence>
<gene>
    <name evidence="12" type="ORF">V6N12_027738</name>
</gene>
<dbReference type="PANTHER" id="PTHR27004:SF428">
    <property type="entry name" value="OS01G0160600 PROTEIN"/>
    <property type="match status" value="1"/>
</dbReference>
<keyword evidence="6" id="KW-0677">Repeat</keyword>
<dbReference type="EMBL" id="JBBPBM010000008">
    <property type="protein sequence ID" value="KAK8571660.1"/>
    <property type="molecule type" value="Genomic_DNA"/>
</dbReference>
<keyword evidence="10" id="KW-0325">Glycoprotein</keyword>
<dbReference type="Gene3D" id="3.80.10.10">
    <property type="entry name" value="Ribonuclease Inhibitor"/>
    <property type="match status" value="1"/>
</dbReference>
<accession>A0ABR2F3S6</accession>
<evidence type="ECO:0000256" key="1">
    <source>
        <dbReference type="ARBA" id="ARBA00004251"/>
    </source>
</evidence>
<organism evidence="12 13">
    <name type="scientific">Hibiscus sabdariffa</name>
    <name type="common">roselle</name>
    <dbReference type="NCBI Taxonomy" id="183260"/>
    <lineage>
        <taxon>Eukaryota</taxon>
        <taxon>Viridiplantae</taxon>
        <taxon>Streptophyta</taxon>
        <taxon>Embryophyta</taxon>
        <taxon>Tracheophyta</taxon>
        <taxon>Spermatophyta</taxon>
        <taxon>Magnoliopsida</taxon>
        <taxon>eudicotyledons</taxon>
        <taxon>Gunneridae</taxon>
        <taxon>Pentapetalae</taxon>
        <taxon>rosids</taxon>
        <taxon>malvids</taxon>
        <taxon>Malvales</taxon>
        <taxon>Malvaceae</taxon>
        <taxon>Malvoideae</taxon>
        <taxon>Hibiscus</taxon>
    </lineage>
</organism>
<proteinExistence type="inferred from homology"/>
<evidence type="ECO:0000256" key="2">
    <source>
        <dbReference type="ARBA" id="ARBA00009592"/>
    </source>
</evidence>
<reference evidence="12 13" key="1">
    <citation type="journal article" date="2024" name="G3 (Bethesda)">
        <title>Genome assembly of Hibiscus sabdariffa L. provides insights into metabolisms of medicinal natural products.</title>
        <authorList>
            <person name="Kim T."/>
        </authorList>
    </citation>
    <scope>NUCLEOTIDE SEQUENCE [LARGE SCALE GENOMIC DNA]</scope>
    <source>
        <strain evidence="12">TK-2024</strain>
        <tissue evidence="12">Old leaves</tissue>
    </source>
</reference>
<dbReference type="PRINTS" id="PR00019">
    <property type="entry name" value="LEURICHRPT"/>
</dbReference>
<evidence type="ECO:0000313" key="13">
    <source>
        <dbReference type="Proteomes" id="UP001472677"/>
    </source>
</evidence>
<evidence type="ECO:0000256" key="9">
    <source>
        <dbReference type="ARBA" id="ARBA00023170"/>
    </source>
</evidence>
<dbReference type="InterPro" id="IPR032675">
    <property type="entry name" value="LRR_dom_sf"/>
</dbReference>
<keyword evidence="4" id="KW-0433">Leucine-rich repeat</keyword>
<evidence type="ECO:0000256" key="3">
    <source>
        <dbReference type="ARBA" id="ARBA00022475"/>
    </source>
</evidence>
<dbReference type="SUPFAM" id="SSF52058">
    <property type="entry name" value="L domain-like"/>
    <property type="match status" value="1"/>
</dbReference>
<feature type="transmembrane region" description="Helical" evidence="11">
    <location>
        <begin position="157"/>
        <end position="176"/>
    </location>
</feature>
<keyword evidence="3" id="KW-1003">Cell membrane</keyword>
<evidence type="ECO:0000256" key="11">
    <source>
        <dbReference type="SAM" id="Phobius"/>
    </source>
</evidence>
<evidence type="ECO:0000256" key="5">
    <source>
        <dbReference type="ARBA" id="ARBA00022692"/>
    </source>
</evidence>
<dbReference type="Pfam" id="PF13855">
    <property type="entry name" value="LRR_8"/>
    <property type="match status" value="1"/>
</dbReference>
<evidence type="ECO:0000256" key="7">
    <source>
        <dbReference type="ARBA" id="ARBA00022989"/>
    </source>
</evidence>
<evidence type="ECO:0000256" key="8">
    <source>
        <dbReference type="ARBA" id="ARBA00023136"/>
    </source>
</evidence>
<comment type="caution">
    <text evidence="12">The sequence shown here is derived from an EMBL/GenBank/DDBJ whole genome shotgun (WGS) entry which is preliminary data.</text>
</comment>